<dbReference type="STRING" id="28573.A0A0U1LSG9"/>
<feature type="domain" description="Helicase ATP-binding" evidence="6">
    <location>
        <begin position="720"/>
        <end position="890"/>
    </location>
</feature>
<evidence type="ECO:0000256" key="2">
    <source>
        <dbReference type="ARBA" id="ARBA00022801"/>
    </source>
</evidence>
<feature type="compositionally biased region" description="Acidic residues" evidence="5">
    <location>
        <begin position="1724"/>
        <end position="1736"/>
    </location>
</feature>
<dbReference type="InterPro" id="IPR036265">
    <property type="entry name" value="HIT-like_sf"/>
</dbReference>
<dbReference type="PANTHER" id="PTHR44533">
    <property type="entry name" value="DEAD/H RNA HELICASE, PUTATIVE-RELATED"/>
    <property type="match status" value="1"/>
</dbReference>
<evidence type="ECO:0000259" key="7">
    <source>
        <dbReference type="PROSITE" id="PS51194"/>
    </source>
</evidence>
<name>A0A0U1LSG9_TALIS</name>
<evidence type="ECO:0000256" key="4">
    <source>
        <dbReference type="ARBA" id="ARBA00022840"/>
    </source>
</evidence>
<dbReference type="Pfam" id="PF00271">
    <property type="entry name" value="Helicase_C"/>
    <property type="match status" value="1"/>
</dbReference>
<dbReference type="SMART" id="SM00487">
    <property type="entry name" value="DEXDc"/>
    <property type="match status" value="1"/>
</dbReference>
<dbReference type="InterPro" id="IPR027417">
    <property type="entry name" value="P-loop_NTPase"/>
</dbReference>
<dbReference type="InterPro" id="IPR011545">
    <property type="entry name" value="DEAD/DEAH_box_helicase_dom"/>
</dbReference>
<dbReference type="PROSITE" id="PS51194">
    <property type="entry name" value="HELICASE_CTER"/>
    <property type="match status" value="1"/>
</dbReference>
<dbReference type="Gene3D" id="3.30.428.70">
    <property type="match status" value="1"/>
</dbReference>
<dbReference type="PANTHER" id="PTHR44533:SF4">
    <property type="entry name" value="DEAD_H RNA HELICASE, PUTATIVE-RELATED"/>
    <property type="match status" value="1"/>
</dbReference>
<dbReference type="Gene3D" id="3.40.50.300">
    <property type="entry name" value="P-loop containing nucleotide triphosphate hydrolases"/>
    <property type="match status" value="2"/>
</dbReference>
<dbReference type="EMBL" id="CVMT01000002">
    <property type="protein sequence ID" value="CRG86333.1"/>
    <property type="molecule type" value="Genomic_DNA"/>
</dbReference>
<dbReference type="GO" id="GO:0004386">
    <property type="term" value="F:helicase activity"/>
    <property type="evidence" value="ECO:0007669"/>
    <property type="project" value="UniProtKB-KW"/>
</dbReference>
<dbReference type="CDD" id="cd18795">
    <property type="entry name" value="SF2_C_Ski2"/>
    <property type="match status" value="1"/>
</dbReference>
<keyword evidence="9" id="KW-1185">Reference proteome</keyword>
<feature type="compositionally biased region" description="Low complexity" evidence="5">
    <location>
        <begin position="1853"/>
        <end position="1881"/>
    </location>
</feature>
<dbReference type="InterPro" id="IPR045759">
    <property type="entry name" value="Ap4A_phos1/2_N"/>
</dbReference>
<dbReference type="SMART" id="SM00490">
    <property type="entry name" value="HELICc"/>
    <property type="match status" value="1"/>
</dbReference>
<dbReference type="Proteomes" id="UP000054383">
    <property type="component" value="Unassembled WGS sequence"/>
</dbReference>
<dbReference type="CDD" id="cd18025">
    <property type="entry name" value="DEXHc_DDX60"/>
    <property type="match status" value="1"/>
</dbReference>
<proteinExistence type="predicted"/>
<dbReference type="FunFam" id="3.40.50.300:FF:001039">
    <property type="entry name" value="ATP-dependent RNA helicase DDX60"/>
    <property type="match status" value="1"/>
</dbReference>
<evidence type="ECO:0000259" key="6">
    <source>
        <dbReference type="PROSITE" id="PS51192"/>
    </source>
</evidence>
<keyword evidence="1" id="KW-0547">Nucleotide-binding</keyword>
<dbReference type="Pfam" id="PF23002">
    <property type="entry name" value="PIN-like_DDX60"/>
    <property type="match status" value="1"/>
</dbReference>
<dbReference type="GO" id="GO:0016787">
    <property type="term" value="F:hydrolase activity"/>
    <property type="evidence" value="ECO:0007669"/>
    <property type="project" value="UniProtKB-KW"/>
</dbReference>
<keyword evidence="2" id="KW-0378">Hydrolase</keyword>
<sequence>MVAELNDWYRGLHARIVDLVGDYAGNELFTIDGNSIFLDVFSNSQLDLLPGFQLLHAAYLVETFLHRLYQRKCRFHVVFFEKQADSCVPHGCPKENRFRYLCARRLLIEHLQQNLKDSSQHGMLNVFVFDSYRSPEFDDYLSSVTPYFIMCHDGATLGLPQSSPVKTSLRKTMNWFAQKTYNIALISNLEFRDTKVMAMILEGSALDAQRVSTDHAQPTEEGIANKKTIENMLPNMIMQKNLTQRDLLTVLAVSYLFHAGAVDQSCFPEARAMLLHCILLESFRFSDRATDMPQGKNGDEFLSKYFQSLYSVLESSSWKGLNKEAKGPCDLGDCIDGRLFHQVLQQIQEPKFWYNLHPSVKSKFDRLARAVRDLGKIDISDKRLSQPDMPYEGLERLPRESTNEPRVSVNSTILPFKNPVFVSHLRPVHLELDSSGVEASQNQSLVSRELNDWHNKKRGNEWRVHESASGNITARMQKRYQYFLRDMGRYAASLTNTTGGELHPETIHVTVTGSKKIQKAKVTGKHHVVAMASASVANKQAQKTQSVIRALRDKITEFQLDPSFESRYEKTRLYLLSLSEEKRSIMEPELKVYMVHTLVQIWMNCCREQKQAESMHIAALVWKTVTEIMEIQKSLTADMSIHINCVIERLKLPPISLQGHETRKLLFDFVDMGTGDLSIGMSPTEFQLMHAGPYMDRSMGSAQDPRILGFQPDEWQRAVLDQIDAKKSLFVVAPTSAGKTFISFYAMKQVLQADDNGVIVYVAPTKALVNQIAAEIQARFSKVFKYDGNSVWAIHTRDYRINNPTSAQVLVTVPHILQIMLLNPSNAKTWSPRVKRIIFDEVHCIGQSDEGVVWEQLLLLAPCPIIALSATVGNPEQFENWLSFAQNANGHKLTMIKHPHRYSDLRKFVYRPPEKFAFNGLASASAQLKPLGLDNCPNMSFVHPVTSLSDRSRGIPDDLDLEPRDCLSLWKAMDKHQTREFPVSDVPAPREFKSTIIRKVDVIQWQEKLKTVLKIWMDDRKSPFVEVLNELQGNNEQTNRPRTQVSLHGEDDLFEPYEVDEGNLLSTTLPLLCSLHGQGALPAILFNYDREACENIAVHILEQLKEAETQWKSTSRAWQSKLKGWEEWKKTQVRRSKKDGKTPKRGAPGDGMTKDEQTREAASSETSVYDSFDPDCLVERFHFANLKKLTQAEFREHEEELAYRGVPQEFIDALRRGIGIHHAGMNRKYRQVCEILFRKGYLSVVIATGTLALGINMPCKTVVFSGDSVYLTALSFRQAAGRAGRRGFDVLGNVVFQGIPHGKLCRLLSSRLPDLNGHFPITTTLVLRLMILLANSGQSTYAKNAVSSLLSSSRLCLGGEEARDTILHHLRFSIEYLRRNNLLDADGNPLNFAGGIARLCYTENSSFAFHALFSNGYFHSLCKGIKDKPDETLVEMMLVMSHIFKRFPLRQSVHEAYENAYKKSSSIVVLPPLPSDACEILQKHNKMTLDIYAGYVSSFVDQHVKTEDSVLPLTHMKCGGDLPAAEASPGLPMRSPVRVNSAFVALSGHHDGQWKNISELCDMVRSGVWLEKAVVPYVGDFQQQKQNGGGATLLNAYLYDFYRHGNQTELISANGIRRADLWFQLRDFSLILATIIKSIEDILGVSSEDVDMDFEEDGEDSALRNEGQEVIENSFAFDGKEVPEKPKGDSPSATVKKPKKAKVVDSWEDDFSDDTEEGRQDEDAGKDEEEEGEQNPDESLVNVLRAFRILASRSVKASTACYPLNSAVPAWPRFVMASETTQDVEDVILPADLEERTNVQFDDMVSKGRIFYDQQTEPGEVFMDDGFLFEFRIVPILKGKPILAPDDPGRSHSPTPATTPQASTPVASSKLSQSSSSISGSTDPKPAVVHKGPFVNPKPDEIILDNVGPKHRLMLNKFCLYRPMLVLPTKEFALQSDDLDSHDIAATWALVNAYHSFEPLIIYNRGVNGGSSQGHKHLQLFPVPPLAPYFGKADSIWPAKAMSSTEVADRIAGVPFKHFVLRIRPGAKAQEVIDMHQRLLELTRKAHVEAGGSADGDYNVTMTKEWIALIPRTTVGPADGPFGTSTVGMLGMPGIRDEVDRQKWKELGNAKYLARLGIPI</sequence>
<dbReference type="Pfam" id="PF00270">
    <property type="entry name" value="DEAD"/>
    <property type="match status" value="1"/>
</dbReference>
<protein>
    <submittedName>
        <fullName evidence="8">Uncharacterized protein</fullName>
    </submittedName>
</protein>
<feature type="region of interest" description="Disordered" evidence="5">
    <location>
        <begin position="1678"/>
        <end position="1738"/>
    </location>
</feature>
<dbReference type="InterPro" id="IPR059032">
    <property type="entry name" value="WHD_DDX60"/>
</dbReference>
<dbReference type="InterPro" id="IPR043171">
    <property type="entry name" value="Ap4A_phos1/2-like"/>
</dbReference>
<feature type="region of interest" description="Disordered" evidence="5">
    <location>
        <begin position="1131"/>
        <end position="1167"/>
    </location>
</feature>
<dbReference type="InterPro" id="IPR052431">
    <property type="entry name" value="SKI2_subfamily_helicases"/>
</dbReference>
<evidence type="ECO:0000256" key="1">
    <source>
        <dbReference type="ARBA" id="ARBA00022741"/>
    </source>
</evidence>
<dbReference type="Pfam" id="PF09830">
    <property type="entry name" value="ATP_transf"/>
    <property type="match status" value="1"/>
</dbReference>
<dbReference type="GO" id="GO:0005524">
    <property type="term" value="F:ATP binding"/>
    <property type="evidence" value="ECO:0007669"/>
    <property type="project" value="UniProtKB-KW"/>
</dbReference>
<dbReference type="OMA" id="GYFHRLC"/>
<dbReference type="OrthoDB" id="2320933at2759"/>
<evidence type="ECO:0000313" key="8">
    <source>
        <dbReference type="EMBL" id="CRG86333.1"/>
    </source>
</evidence>
<organism evidence="8 9">
    <name type="scientific">Talaromyces islandicus</name>
    <name type="common">Penicillium islandicum</name>
    <dbReference type="NCBI Taxonomy" id="28573"/>
    <lineage>
        <taxon>Eukaryota</taxon>
        <taxon>Fungi</taxon>
        <taxon>Dikarya</taxon>
        <taxon>Ascomycota</taxon>
        <taxon>Pezizomycotina</taxon>
        <taxon>Eurotiomycetes</taxon>
        <taxon>Eurotiomycetidae</taxon>
        <taxon>Eurotiales</taxon>
        <taxon>Trichocomaceae</taxon>
        <taxon>Talaromyces</taxon>
        <taxon>Talaromyces sect. Islandici</taxon>
    </lineage>
</organism>
<dbReference type="PROSITE" id="PS51192">
    <property type="entry name" value="HELICASE_ATP_BIND_1"/>
    <property type="match status" value="1"/>
</dbReference>
<keyword evidence="3" id="KW-0347">Helicase</keyword>
<dbReference type="Pfam" id="PF19327">
    <property type="entry name" value="Ap4A_phos_N"/>
    <property type="match status" value="1"/>
</dbReference>
<dbReference type="InterPro" id="IPR055124">
    <property type="entry name" value="PIN-like_DDX60"/>
</dbReference>
<dbReference type="InterPro" id="IPR019200">
    <property type="entry name" value="ATP_adenylylTrfase_C"/>
</dbReference>
<evidence type="ECO:0000256" key="3">
    <source>
        <dbReference type="ARBA" id="ARBA00022806"/>
    </source>
</evidence>
<gene>
    <name evidence="8" type="ORF">PISL3812_03338</name>
</gene>
<dbReference type="GO" id="GO:0003676">
    <property type="term" value="F:nucleic acid binding"/>
    <property type="evidence" value="ECO:0007669"/>
    <property type="project" value="InterPro"/>
</dbReference>
<dbReference type="SUPFAM" id="SSF54197">
    <property type="entry name" value="HIT-like"/>
    <property type="match status" value="1"/>
</dbReference>
<evidence type="ECO:0000313" key="9">
    <source>
        <dbReference type="Proteomes" id="UP000054383"/>
    </source>
</evidence>
<dbReference type="Pfam" id="PF26076">
    <property type="entry name" value="WHD_DDX60"/>
    <property type="match status" value="1"/>
</dbReference>
<reference evidence="8 9" key="1">
    <citation type="submission" date="2015-04" db="EMBL/GenBank/DDBJ databases">
        <authorList>
            <person name="Syromyatnikov M.Y."/>
            <person name="Popov V.N."/>
        </authorList>
    </citation>
    <scope>NUCLEOTIDE SEQUENCE [LARGE SCALE GENOMIC DNA]</scope>
    <source>
        <strain evidence="8">WF-38-12</strain>
    </source>
</reference>
<feature type="compositionally biased region" description="Acidic residues" evidence="5">
    <location>
        <begin position="1706"/>
        <end position="1716"/>
    </location>
</feature>
<dbReference type="SUPFAM" id="SSF52540">
    <property type="entry name" value="P-loop containing nucleoside triphosphate hydrolases"/>
    <property type="match status" value="1"/>
</dbReference>
<feature type="compositionally biased region" description="Basic and acidic residues" evidence="5">
    <location>
        <begin position="1678"/>
        <end position="1688"/>
    </location>
</feature>
<dbReference type="InterPro" id="IPR001650">
    <property type="entry name" value="Helicase_C-like"/>
</dbReference>
<dbReference type="InterPro" id="IPR014001">
    <property type="entry name" value="Helicase_ATP-bd"/>
</dbReference>
<keyword evidence="4" id="KW-0067">ATP-binding</keyword>
<feature type="region of interest" description="Disordered" evidence="5">
    <location>
        <begin position="1844"/>
        <end position="1892"/>
    </location>
</feature>
<evidence type="ECO:0000256" key="5">
    <source>
        <dbReference type="SAM" id="MobiDB-lite"/>
    </source>
</evidence>
<accession>A0A0U1LSG9</accession>
<dbReference type="GO" id="GO:0005737">
    <property type="term" value="C:cytoplasm"/>
    <property type="evidence" value="ECO:0007669"/>
    <property type="project" value="TreeGrafter"/>
</dbReference>
<feature type="domain" description="Helicase C-terminal" evidence="7">
    <location>
        <begin position="1164"/>
        <end position="1333"/>
    </location>
</feature>
<dbReference type="GO" id="GO:0003877">
    <property type="term" value="F:ATP:ADP adenylyltransferase activity"/>
    <property type="evidence" value="ECO:0007669"/>
    <property type="project" value="InterPro"/>
</dbReference>